<dbReference type="InterPro" id="IPR036628">
    <property type="entry name" value="Clp_N_dom_sf"/>
</dbReference>
<gene>
    <name evidence="1" type="ORF">FB560_3382</name>
</gene>
<keyword evidence="2" id="KW-1185">Reference proteome</keyword>
<protein>
    <submittedName>
        <fullName evidence="1">ClpA/ClpB-like protein</fullName>
    </submittedName>
</protein>
<evidence type="ECO:0000313" key="1">
    <source>
        <dbReference type="EMBL" id="TQL81901.1"/>
    </source>
</evidence>
<dbReference type="Proteomes" id="UP000317209">
    <property type="component" value="Unassembled WGS sequence"/>
</dbReference>
<name>A0A543BAM3_9MICO</name>
<dbReference type="CDD" id="cd07812">
    <property type="entry name" value="SRPBCC"/>
    <property type="match status" value="1"/>
</dbReference>
<proteinExistence type="predicted"/>
<dbReference type="InterPro" id="IPR023393">
    <property type="entry name" value="START-like_dom_sf"/>
</dbReference>
<sequence>MSKLTRAAATSQTLSLAAMEEASRFGVRDADIEHLFLALTIDAGIGGQVLRSLGITLDTTRAAIEKQQADQLGSLGVQADSAGGRIVYQETGGYDWTERALAVMRVAVSGDRGGDSAAVLRALLAEPSGLMADLLGRLDVEPDRIAAALDDAALLIAEHPNAADQPPTIHGSHTAFVPADPEAVWNLLADGGRLAEWEPTIGEVVAQDAATGRWEARTRTVGSGGKPLKIRDGIRRQYAESVRRERPSHATWHFTYPDEPRSNARVVAIDIEPAAGGAQLRLSFGWELHASRRRRRVIGALLKPAFRFLCFVQLTQIAGGISRAFR</sequence>
<comment type="caution">
    <text evidence="1">The sequence shown here is derived from an EMBL/GenBank/DDBJ whole genome shotgun (WGS) entry which is preliminary data.</text>
</comment>
<dbReference type="Gene3D" id="3.30.530.20">
    <property type="match status" value="1"/>
</dbReference>
<evidence type="ECO:0000313" key="2">
    <source>
        <dbReference type="Proteomes" id="UP000317209"/>
    </source>
</evidence>
<reference evidence="1 2" key="1">
    <citation type="submission" date="2019-06" db="EMBL/GenBank/DDBJ databases">
        <title>Sequencing the genomes of 1000 actinobacteria strains.</title>
        <authorList>
            <person name="Klenk H.-P."/>
        </authorList>
    </citation>
    <scope>NUCLEOTIDE SEQUENCE [LARGE SCALE GENOMIC DNA]</scope>
    <source>
        <strain evidence="1 2">DSM 20169</strain>
    </source>
</reference>
<dbReference type="InterPro" id="IPR019587">
    <property type="entry name" value="Polyketide_cyclase/dehydratase"/>
</dbReference>
<accession>A0A543BAM3</accession>
<dbReference type="Pfam" id="PF10604">
    <property type="entry name" value="Polyketide_cyc2"/>
    <property type="match status" value="1"/>
</dbReference>
<dbReference type="AlphaFoldDB" id="A0A543BAM3"/>
<organism evidence="1 2">
    <name type="scientific">Microbacterium saperdae</name>
    <dbReference type="NCBI Taxonomy" id="69368"/>
    <lineage>
        <taxon>Bacteria</taxon>
        <taxon>Bacillati</taxon>
        <taxon>Actinomycetota</taxon>
        <taxon>Actinomycetes</taxon>
        <taxon>Micrococcales</taxon>
        <taxon>Microbacteriaceae</taxon>
        <taxon>Microbacterium</taxon>
    </lineage>
</organism>
<dbReference type="OrthoDB" id="3428089at2"/>
<dbReference type="EMBL" id="VFOX01000002">
    <property type="protein sequence ID" value="TQL81901.1"/>
    <property type="molecule type" value="Genomic_DNA"/>
</dbReference>
<dbReference type="SUPFAM" id="SSF81923">
    <property type="entry name" value="Double Clp-N motif"/>
    <property type="match status" value="1"/>
</dbReference>
<dbReference type="SUPFAM" id="SSF55961">
    <property type="entry name" value="Bet v1-like"/>
    <property type="match status" value="1"/>
</dbReference>
<dbReference type="Gene3D" id="1.10.1780.10">
    <property type="entry name" value="Clp, N-terminal domain"/>
    <property type="match status" value="1"/>
</dbReference>
<dbReference type="RefSeq" id="WP_141873676.1">
    <property type="nucleotide sequence ID" value="NZ_VFOX01000002.1"/>
</dbReference>